<accession>A0A345D7R8</accession>
<dbReference type="InterPro" id="IPR036388">
    <property type="entry name" value="WH-like_DNA-bd_sf"/>
</dbReference>
<evidence type="ECO:0000256" key="2">
    <source>
        <dbReference type="ARBA" id="ARBA00023125"/>
    </source>
</evidence>
<dbReference type="PROSITE" id="PS51118">
    <property type="entry name" value="HTH_HXLR"/>
    <property type="match status" value="1"/>
</dbReference>
<keyword evidence="3" id="KW-0804">Transcription</keyword>
<dbReference type="PANTHER" id="PTHR33204:SF33">
    <property type="entry name" value="TRANSCRIPTIONAL REGULATOR, MARR FAMILY"/>
    <property type="match status" value="1"/>
</dbReference>
<dbReference type="PANTHER" id="PTHR33204">
    <property type="entry name" value="TRANSCRIPTIONAL REGULATOR, MARR FAMILY"/>
    <property type="match status" value="1"/>
</dbReference>
<dbReference type="GO" id="GO:0003677">
    <property type="term" value="F:DNA binding"/>
    <property type="evidence" value="ECO:0007669"/>
    <property type="project" value="UniProtKB-KW"/>
</dbReference>
<dbReference type="Proteomes" id="UP000252182">
    <property type="component" value="Chromosome"/>
</dbReference>
<dbReference type="Gene3D" id="1.10.10.10">
    <property type="entry name" value="Winged helix-like DNA-binding domain superfamily/Winged helix DNA-binding domain"/>
    <property type="match status" value="1"/>
</dbReference>
<dbReference type="Pfam" id="PF01638">
    <property type="entry name" value="HxlR"/>
    <property type="match status" value="1"/>
</dbReference>
<dbReference type="InterPro" id="IPR002577">
    <property type="entry name" value="HTH_HxlR"/>
</dbReference>
<proteinExistence type="predicted"/>
<evidence type="ECO:0000256" key="1">
    <source>
        <dbReference type="ARBA" id="ARBA00023015"/>
    </source>
</evidence>
<dbReference type="AlphaFoldDB" id="A0A345D7R8"/>
<evidence type="ECO:0000256" key="3">
    <source>
        <dbReference type="ARBA" id="ARBA00023163"/>
    </source>
</evidence>
<sequence length="122" mass="13924">MKPTNAIQAQPTIFCPVNTTLDIIGGKWKALIIYHLINGTQRFNSLQRSMAGITQRMLTLQLRELEADGLIHREVYPVIPPKVEYSLTAFGRTLLPVIYAMHAWGVAYREECERIQSTKTHE</sequence>
<feature type="domain" description="HTH hxlR-type" evidence="4">
    <location>
        <begin position="15"/>
        <end position="113"/>
    </location>
</feature>
<dbReference type="KEGG" id="hyf:DTO96_100109"/>
<protein>
    <submittedName>
        <fullName evidence="5">Putative HTH-type transcriptional regulator YybR</fullName>
    </submittedName>
</protein>
<dbReference type="SUPFAM" id="SSF46785">
    <property type="entry name" value="Winged helix' DNA-binding domain"/>
    <property type="match status" value="1"/>
</dbReference>
<name>A0A345D7R8_9BURK</name>
<dbReference type="RefSeq" id="WP_114561713.1">
    <property type="nucleotide sequence ID" value="NZ_CP031124.1"/>
</dbReference>
<keyword evidence="6" id="KW-1185">Reference proteome</keyword>
<evidence type="ECO:0000259" key="4">
    <source>
        <dbReference type="PROSITE" id="PS51118"/>
    </source>
</evidence>
<keyword evidence="2" id="KW-0238">DNA-binding</keyword>
<reference evidence="6" key="1">
    <citation type="submission" date="2018-07" db="EMBL/GenBank/DDBJ databases">
        <authorList>
            <person name="Kim H."/>
        </authorList>
    </citation>
    <scope>NUCLEOTIDE SEQUENCE [LARGE SCALE GENOMIC DNA]</scope>
    <source>
        <strain evidence="6">F02</strain>
    </source>
</reference>
<gene>
    <name evidence="5" type="primary">yybR_1</name>
    <name evidence="5" type="ORF">DTO96_100109</name>
</gene>
<organism evidence="5 6">
    <name type="scientific">Ephemeroptericola cinctiostellae</name>
    <dbReference type="NCBI Taxonomy" id="2268024"/>
    <lineage>
        <taxon>Bacteria</taxon>
        <taxon>Pseudomonadati</taxon>
        <taxon>Pseudomonadota</taxon>
        <taxon>Betaproteobacteria</taxon>
        <taxon>Burkholderiales</taxon>
        <taxon>Burkholderiaceae</taxon>
        <taxon>Ephemeroptericola</taxon>
    </lineage>
</organism>
<dbReference type="InterPro" id="IPR036390">
    <property type="entry name" value="WH_DNA-bd_sf"/>
</dbReference>
<dbReference type="EMBL" id="CP031124">
    <property type="protein sequence ID" value="AXF84406.1"/>
    <property type="molecule type" value="Genomic_DNA"/>
</dbReference>
<evidence type="ECO:0000313" key="5">
    <source>
        <dbReference type="EMBL" id="AXF84406.1"/>
    </source>
</evidence>
<dbReference type="OrthoDB" id="9807069at2"/>
<keyword evidence="1" id="KW-0805">Transcription regulation</keyword>
<evidence type="ECO:0000313" key="6">
    <source>
        <dbReference type="Proteomes" id="UP000252182"/>
    </source>
</evidence>